<evidence type="ECO:0000259" key="7">
    <source>
        <dbReference type="SMART" id="SM01359"/>
    </source>
</evidence>
<keyword evidence="2 5" id="KW-0732">Signal</keyword>
<dbReference type="InterPro" id="IPR049120">
    <property type="entry name" value="A2M_bMG2"/>
</dbReference>
<keyword evidence="10" id="KW-1185">Reference proteome</keyword>
<proteinExistence type="inferred from homology"/>
<dbReference type="SMART" id="SM01419">
    <property type="entry name" value="Thiol-ester_cl"/>
    <property type="match status" value="1"/>
</dbReference>
<feature type="domain" description="Alpha-2-macroglobulin" evidence="8">
    <location>
        <begin position="1154"/>
        <end position="1243"/>
    </location>
</feature>
<dbReference type="Pfam" id="PF00024">
    <property type="entry name" value="PAN_1"/>
    <property type="match status" value="1"/>
</dbReference>
<evidence type="ECO:0000259" key="8">
    <source>
        <dbReference type="SMART" id="SM01360"/>
    </source>
</evidence>
<dbReference type="Pfam" id="PF00207">
    <property type="entry name" value="A2M"/>
    <property type="match status" value="1"/>
</dbReference>
<dbReference type="Pfam" id="PF17972">
    <property type="entry name" value="bMG5"/>
    <property type="match status" value="1"/>
</dbReference>
<dbReference type="InterPro" id="IPR002890">
    <property type="entry name" value="MG2"/>
</dbReference>
<dbReference type="InterPro" id="IPR051802">
    <property type="entry name" value="YfhM-like"/>
</dbReference>
<feature type="signal peptide" evidence="5">
    <location>
        <begin position="1"/>
        <end position="24"/>
    </location>
</feature>
<evidence type="ECO:0000256" key="4">
    <source>
        <dbReference type="ARBA" id="ARBA00023157"/>
    </source>
</evidence>
<dbReference type="SMART" id="SM01360">
    <property type="entry name" value="A2M"/>
    <property type="match status" value="1"/>
</dbReference>
<feature type="domain" description="Apple" evidence="6">
    <location>
        <begin position="33"/>
        <end position="95"/>
    </location>
</feature>
<keyword evidence="4" id="KW-1015">Disulfide bond</keyword>
<dbReference type="InterPro" id="IPR026284">
    <property type="entry name" value="A2MG_proteobact"/>
</dbReference>
<dbReference type="Pfam" id="PF17973">
    <property type="entry name" value="bMG10"/>
    <property type="match status" value="1"/>
</dbReference>
<dbReference type="Pfam" id="PF11974">
    <property type="entry name" value="bMG3"/>
    <property type="match status" value="1"/>
</dbReference>
<dbReference type="GO" id="GO:0006508">
    <property type="term" value="P:proteolysis"/>
    <property type="evidence" value="ECO:0007669"/>
    <property type="project" value="InterPro"/>
</dbReference>
<feature type="chain" id="PRO_5025470028" evidence="5">
    <location>
        <begin position="25"/>
        <end position="1810"/>
    </location>
</feature>
<keyword evidence="3" id="KW-0677">Repeat</keyword>
<dbReference type="PANTHER" id="PTHR40094:SF1">
    <property type="entry name" value="UBIQUITIN DOMAIN-CONTAINING PROTEIN"/>
    <property type="match status" value="1"/>
</dbReference>
<dbReference type="InterPro" id="IPR041462">
    <property type="entry name" value="Bact_A2M_MG6"/>
</dbReference>
<sequence>MSRLLSALCLVLAALLPLASPAQEAMPERHPAISRNVDFYGADLQQIFDTTLDACQAACLDNGLCQAFTFNTRNNSCFLKGGVTSQTPYEGAISADIVAATPDALLRAETRAADLFFLDAGTLAAARELALMIGRHHAADGLTAAELLSAADAQPAGLARWRLTGAALSLSDRADLWMAYGNLARTLDDGEPAQVETARGRAVPALVNAYLRAGSPELQATILSDLAAALEEASRGQEMIPALRLAQSIQPRRDTEAALERAIGLYGFRIVNTDVESDSARPRICAEFSEDLVQAGVDYAPYVQLPDQSLTVEVDGRQLCVDGVTHGSRYRLIFRPGLPAASGEELPSPVEIAQYVRDRSPGVHFPSRAYVLPARGDVALPVESVNLDGIDLTLYAVSDRNIIRAMQEDVFSSTLPPWTRDYFADEIGTEIWEGTAELEAPLNEDVTTRLPMDEALEGRNAGLYVLTAAVPGADPYDEPPAAQWFILSDLGITTMEGADGLTVAIRSLGTARPVEGAEVELLSRANAVLGTAVTGPRGFATFDAGLVRGLGAAAPGLVTVRSGEADMAFLSLTDPAFDLSDRGVEGREAAGPIDVFLTTDRGAYHAGETIWATALMRAGEVEALPGVPLTAILYRPDGVEYARQTSADGVLGGHVFALPVAETAPRGTWRIEMKTDMETPPLATTTVLVEDFLPERLDFDLSLPEVIALGDVPRLALQADYLFGAPAAALPVEGELVLRARRQIDAYPGYRFGLYDAPVEPRAASFGGEETAADGAADIALALPEASGLSQPLELTVKARVAELSGRPVERRTSTTVLPDQPMIGIRPAFGDEVIAENSAAAFSLIALAPDLSPQRMDVQWTVNRVETRYQWYRLAGAWNWEPVTTRTRVAQGEATLGAEPVEVSADVDWGQYEIVVERHGGAYVASSVEFYAGWYVPEGAADTPDVLDASLDAESYAPGDTATLRIVPRFAGTALVTVLTNRVVHIEAVEVSEGENLIPLEVTEEWGAGAYVSASVLRPMDVEAGHNPARALGIAYAQVAPGERQLSVSLDVPEEVRPRERLTTGIEIAGLAPGEEVYVTLAAVDVGILNLTAFEAPDPSEHYFGQRRLGVEIRDLYGRLIDGLQGAMGTVRSGGDGAAAMAAEAPPPTEELVALFAGPVRVGPDGRAEIGFELPAFNGTVKLMAVAWSATGVGQASEDVVVRDPVVLSATLPRFLAPGDTSRLLLELTHADGPTGAAEVEIAARGVTLDAPATLTAELEEGGRWVRALGITAGDAGVAEIDIRITTPGGEVLEKSLRLGIEVNDPEVMRISRFDLGPGETFTFNDQVFAGFLPGTGEATLSVGPLARFDAPGLLAALDRYPYGCTEQIAATALPLLYLSDVAEAMELASAPQVAARVNDAIREVLGNQAANGAFGLWGPYSGDLWLDAFVTDFLSRARQAGYAVPDLAFERAMDNLRNRVNYAPDFEEGGQEIAYALMVLAREGAAAVGDLRYFADERAAAFTTPMAAAQLGAALAFYGDQRRADAMVARAQGLIETLPPEPDSSVWRIDYGTQRRDIAAVLALAVEAGSYAVDRAGLSRRLSAALAAGEPSTQEAAWSLLAADALIDDLRETGVTVNGAPPDGPVVRLREQSAGAAPVEVTNGGEATELTVTAFGVPEVPEAAGGNGYAIQRAYYTMEGAPVELTSVAAGTRLVTVLTVTPFGRQEARLMVEDPLPAGFEIDNPNLLAAGDISALDWLDPAYAESAQFRADRFLAAVDWRSDGPFRLAYIARAVSPGSYHHPAAHVEDMYRPQMRARTDPGQVVVTE</sequence>
<dbReference type="InterPro" id="IPR011625">
    <property type="entry name" value="A2M_N_BRD"/>
</dbReference>
<reference evidence="9 10" key="1">
    <citation type="submission" date="2020-02" db="EMBL/GenBank/DDBJ databases">
        <title>Pseudoroseicyclus tamarix, sp. nov., isolated from offshore sediment of a Tamarix chinensis forest.</title>
        <authorList>
            <person name="Gai Y."/>
        </authorList>
    </citation>
    <scope>NUCLEOTIDE SEQUENCE [LARGE SCALE GENOMIC DNA]</scope>
    <source>
        <strain evidence="9 10">CLL3-39</strain>
    </source>
</reference>
<dbReference type="Pfam" id="PF07678">
    <property type="entry name" value="TED_complement"/>
    <property type="match status" value="1"/>
</dbReference>
<dbReference type="InterPro" id="IPR000177">
    <property type="entry name" value="Apple"/>
</dbReference>
<protein>
    <submittedName>
        <fullName evidence="9">Alpha-2-macroglobulin family protein</fullName>
    </submittedName>
</protein>
<evidence type="ECO:0000313" key="9">
    <source>
        <dbReference type="EMBL" id="NDV02581.1"/>
    </source>
</evidence>
<dbReference type="GO" id="GO:0005615">
    <property type="term" value="C:extracellular space"/>
    <property type="evidence" value="ECO:0007669"/>
    <property type="project" value="InterPro"/>
</dbReference>
<dbReference type="Gene3D" id="2.60.40.1930">
    <property type="match status" value="1"/>
</dbReference>
<dbReference type="InterPro" id="IPR001599">
    <property type="entry name" value="Macroglobln_a2"/>
</dbReference>
<name>A0A6B2JLY2_9RHOB</name>
<dbReference type="CDD" id="cd02891">
    <property type="entry name" value="A2M_like"/>
    <property type="match status" value="1"/>
</dbReference>
<dbReference type="RefSeq" id="WP_163895684.1">
    <property type="nucleotide sequence ID" value="NZ_JAAFYS010000004.1"/>
</dbReference>
<dbReference type="SUPFAM" id="SSF48239">
    <property type="entry name" value="Terpenoid cyclases/Protein prenyltransferases"/>
    <property type="match status" value="1"/>
</dbReference>
<dbReference type="InterPro" id="IPR041203">
    <property type="entry name" value="Bact_A2M_MG5"/>
</dbReference>
<evidence type="ECO:0000259" key="6">
    <source>
        <dbReference type="SMART" id="SM00223"/>
    </source>
</evidence>
<evidence type="ECO:0000256" key="5">
    <source>
        <dbReference type="SAM" id="SignalP"/>
    </source>
</evidence>
<dbReference type="SUPFAM" id="SSF57414">
    <property type="entry name" value="Hairpin loop containing domain-like"/>
    <property type="match status" value="1"/>
</dbReference>
<accession>A0A6B2JLY2</accession>
<dbReference type="InterPro" id="IPR021868">
    <property type="entry name" value="Alpha_2_Macroglob_MG3"/>
</dbReference>
<dbReference type="PANTHER" id="PTHR40094">
    <property type="entry name" value="ALPHA-2-MACROGLOBULIN HOMOLOG"/>
    <property type="match status" value="1"/>
</dbReference>
<evidence type="ECO:0000256" key="2">
    <source>
        <dbReference type="ARBA" id="ARBA00022729"/>
    </source>
</evidence>
<dbReference type="InterPro" id="IPR011626">
    <property type="entry name" value="Alpha-macroglobulin_TED"/>
</dbReference>
<dbReference type="Pfam" id="PF17962">
    <property type="entry name" value="bMG6"/>
    <property type="match status" value="1"/>
</dbReference>
<dbReference type="InterPro" id="IPR008930">
    <property type="entry name" value="Terpenoid_cyclase/PrenylTrfase"/>
</dbReference>
<dbReference type="GO" id="GO:0004866">
    <property type="term" value="F:endopeptidase inhibitor activity"/>
    <property type="evidence" value="ECO:0007669"/>
    <property type="project" value="InterPro"/>
</dbReference>
<feature type="domain" description="Alpha-2-macroglobulin bait region" evidence="7">
    <location>
        <begin position="948"/>
        <end position="1092"/>
    </location>
</feature>
<dbReference type="SMART" id="SM00223">
    <property type="entry name" value="APPLE"/>
    <property type="match status" value="1"/>
</dbReference>
<dbReference type="Gene3D" id="1.50.10.20">
    <property type="match status" value="1"/>
</dbReference>
<dbReference type="Proteomes" id="UP000474757">
    <property type="component" value="Unassembled WGS sequence"/>
</dbReference>
<comment type="similarity">
    <text evidence="1">Belongs to the protease inhibitor I39 (alpha-2-macroglobulin) family. Bacterial alpha-2-macroglobulin subfamily.</text>
</comment>
<dbReference type="InterPro" id="IPR003609">
    <property type="entry name" value="Pan_app"/>
</dbReference>
<comment type="caution">
    <text evidence="9">The sequence shown here is derived from an EMBL/GenBank/DDBJ whole genome shotgun (WGS) entry which is preliminary data.</text>
</comment>
<organism evidence="9 10">
    <name type="scientific">Pseudoroseicyclus tamaricis</name>
    <dbReference type="NCBI Taxonomy" id="2705421"/>
    <lineage>
        <taxon>Bacteria</taxon>
        <taxon>Pseudomonadati</taxon>
        <taxon>Pseudomonadota</taxon>
        <taxon>Alphaproteobacteria</taxon>
        <taxon>Rhodobacterales</taxon>
        <taxon>Paracoccaceae</taxon>
        <taxon>Pseudoroseicyclus</taxon>
    </lineage>
</organism>
<dbReference type="InterPro" id="IPR047565">
    <property type="entry name" value="Alpha-macroglob_thiol-ester_cl"/>
</dbReference>
<dbReference type="PIRSF" id="PIRSF038980">
    <property type="entry name" value="A2M_bac"/>
    <property type="match status" value="1"/>
</dbReference>
<dbReference type="Pfam" id="PF21142">
    <property type="entry name" value="A2M_bMG2"/>
    <property type="match status" value="1"/>
</dbReference>
<dbReference type="Pfam" id="PF01835">
    <property type="entry name" value="MG2"/>
    <property type="match status" value="1"/>
</dbReference>
<dbReference type="InterPro" id="IPR041246">
    <property type="entry name" value="Bact_MG10"/>
</dbReference>
<dbReference type="Pfam" id="PF07703">
    <property type="entry name" value="A2M_BRD"/>
    <property type="match status" value="1"/>
</dbReference>
<evidence type="ECO:0000256" key="3">
    <source>
        <dbReference type="ARBA" id="ARBA00022737"/>
    </source>
</evidence>
<evidence type="ECO:0000313" key="10">
    <source>
        <dbReference type="Proteomes" id="UP000474757"/>
    </source>
</evidence>
<dbReference type="SMART" id="SM01359">
    <property type="entry name" value="A2M_N_2"/>
    <property type="match status" value="1"/>
</dbReference>
<dbReference type="CDD" id="cd01100">
    <property type="entry name" value="APPLE_Factor_XI_like"/>
    <property type="match status" value="1"/>
</dbReference>
<dbReference type="Gene3D" id="3.50.4.10">
    <property type="entry name" value="Hepatocyte Growth Factor"/>
    <property type="match status" value="1"/>
</dbReference>
<gene>
    <name evidence="9" type="ORF">GZA08_16545</name>
</gene>
<evidence type="ECO:0000256" key="1">
    <source>
        <dbReference type="ARBA" id="ARBA00010556"/>
    </source>
</evidence>
<dbReference type="EMBL" id="JAAGAB010000004">
    <property type="protein sequence ID" value="NDV02581.1"/>
    <property type="molecule type" value="Genomic_DNA"/>
</dbReference>